<feature type="domain" description="Histidine kinase" evidence="15">
    <location>
        <begin position="844"/>
        <end position="1069"/>
    </location>
</feature>
<dbReference type="FunFam" id="2.60.40.10:FF:000791">
    <property type="entry name" value="Two-component system sensor histidine kinase/response regulator"/>
    <property type="match status" value="1"/>
</dbReference>
<dbReference type="Gene3D" id="2.60.40.10">
    <property type="entry name" value="Immunoglobulins"/>
    <property type="match status" value="1"/>
</dbReference>
<dbReference type="InterPro" id="IPR011006">
    <property type="entry name" value="CheY-like_superfamily"/>
</dbReference>
<dbReference type="PROSITE" id="PS50110">
    <property type="entry name" value="RESPONSE_REGULATORY"/>
    <property type="match status" value="1"/>
</dbReference>
<dbReference type="Proteomes" id="UP000285951">
    <property type="component" value="Unassembled WGS sequence"/>
</dbReference>
<evidence type="ECO:0000256" key="10">
    <source>
        <dbReference type="ARBA" id="ARBA00023125"/>
    </source>
</evidence>
<evidence type="ECO:0000256" key="6">
    <source>
        <dbReference type="ARBA" id="ARBA00022777"/>
    </source>
</evidence>
<evidence type="ECO:0000256" key="5">
    <source>
        <dbReference type="ARBA" id="ARBA00022741"/>
    </source>
</evidence>
<dbReference type="SUPFAM" id="SSF47384">
    <property type="entry name" value="Homodimeric domain of signal transducing histidine kinase"/>
    <property type="match status" value="1"/>
</dbReference>
<feature type="domain" description="HTH araC/xylS-type" evidence="14">
    <location>
        <begin position="1260"/>
        <end position="1359"/>
    </location>
</feature>
<dbReference type="InterPro" id="IPR018062">
    <property type="entry name" value="HTH_AraC-typ_CS"/>
</dbReference>
<keyword evidence="10" id="KW-0238">DNA-binding</keyword>
<dbReference type="SUPFAM" id="SSF50998">
    <property type="entry name" value="Quinoprotein alcohol dehydrogenase-like"/>
    <property type="match status" value="1"/>
</dbReference>
<dbReference type="PROSITE" id="PS01124">
    <property type="entry name" value="HTH_ARAC_FAMILY_2"/>
    <property type="match status" value="1"/>
</dbReference>
<dbReference type="InterPro" id="IPR011047">
    <property type="entry name" value="Quinoprotein_ADH-like_sf"/>
</dbReference>
<dbReference type="Pfam" id="PF00512">
    <property type="entry name" value="HisKA"/>
    <property type="match status" value="1"/>
</dbReference>
<evidence type="ECO:0000256" key="12">
    <source>
        <dbReference type="PROSITE-ProRule" id="PRU00169"/>
    </source>
</evidence>
<dbReference type="SMART" id="SM00387">
    <property type="entry name" value="HATPase_c"/>
    <property type="match status" value="1"/>
</dbReference>
<keyword evidence="5" id="KW-0547">Nucleotide-binding</keyword>
<feature type="transmembrane region" description="Helical" evidence="13">
    <location>
        <begin position="786"/>
        <end position="810"/>
    </location>
</feature>
<dbReference type="InterPro" id="IPR001789">
    <property type="entry name" value="Sig_transdc_resp-reg_receiver"/>
</dbReference>
<dbReference type="InterPro" id="IPR036097">
    <property type="entry name" value="HisK_dim/P_sf"/>
</dbReference>
<evidence type="ECO:0000256" key="1">
    <source>
        <dbReference type="ARBA" id="ARBA00000085"/>
    </source>
</evidence>
<dbReference type="Proteomes" id="UP000462449">
    <property type="component" value="Unassembled WGS sequence"/>
</dbReference>
<dbReference type="Gene3D" id="1.10.287.130">
    <property type="match status" value="1"/>
</dbReference>
<keyword evidence="6" id="KW-0418">Kinase</keyword>
<dbReference type="InterPro" id="IPR005467">
    <property type="entry name" value="His_kinase_dom"/>
</dbReference>
<evidence type="ECO:0000256" key="9">
    <source>
        <dbReference type="ARBA" id="ARBA00023015"/>
    </source>
</evidence>
<protein>
    <recommendedName>
        <fullName evidence="2">histidine kinase</fullName>
        <ecNumber evidence="2">2.7.13.3</ecNumber>
    </recommendedName>
</protein>
<comment type="catalytic activity">
    <reaction evidence="1">
        <text>ATP + protein L-histidine = ADP + protein N-phospho-L-histidine.</text>
        <dbReference type="EC" id="2.7.13.3"/>
    </reaction>
</comment>
<dbReference type="Gene3D" id="3.40.50.2300">
    <property type="match status" value="1"/>
</dbReference>
<evidence type="ECO:0000256" key="8">
    <source>
        <dbReference type="ARBA" id="ARBA00023012"/>
    </source>
</evidence>
<evidence type="ECO:0000313" key="19">
    <source>
        <dbReference type="Proteomes" id="UP000285951"/>
    </source>
</evidence>
<proteinExistence type="predicted"/>
<dbReference type="InterPro" id="IPR015943">
    <property type="entry name" value="WD40/YVTN_repeat-like_dom_sf"/>
</dbReference>
<dbReference type="GO" id="GO:0005524">
    <property type="term" value="F:ATP binding"/>
    <property type="evidence" value="ECO:0007669"/>
    <property type="project" value="UniProtKB-KW"/>
</dbReference>
<keyword evidence="11" id="KW-0804">Transcription</keyword>
<evidence type="ECO:0000313" key="20">
    <source>
        <dbReference type="Proteomes" id="UP000462449"/>
    </source>
</evidence>
<accession>A0A7M4D3K2</accession>
<keyword evidence="19" id="KW-1185">Reference proteome</keyword>
<keyword evidence="8" id="KW-0902">Two-component regulatory system</keyword>
<dbReference type="SUPFAM" id="SSF63829">
    <property type="entry name" value="Calcium-dependent phosphotriesterase"/>
    <property type="match status" value="1"/>
</dbReference>
<dbReference type="GO" id="GO:0003700">
    <property type="term" value="F:DNA-binding transcription factor activity"/>
    <property type="evidence" value="ECO:0007669"/>
    <property type="project" value="InterPro"/>
</dbReference>
<dbReference type="EMBL" id="QTZN02000008">
    <property type="protein sequence ID" value="MVB06436.1"/>
    <property type="molecule type" value="Genomic_DNA"/>
</dbReference>
<dbReference type="InterPro" id="IPR036890">
    <property type="entry name" value="HATPase_C_sf"/>
</dbReference>
<keyword evidence="13" id="KW-1133">Transmembrane helix</keyword>
<comment type="caution">
    <text evidence="17">The sequence shown here is derived from an EMBL/GenBank/DDBJ whole genome shotgun (WGS) entry which is preliminary data.</text>
</comment>
<dbReference type="GO" id="GO:0000155">
    <property type="term" value="F:phosphorelay sensor kinase activity"/>
    <property type="evidence" value="ECO:0007669"/>
    <property type="project" value="InterPro"/>
</dbReference>
<dbReference type="Pfam" id="PF12833">
    <property type="entry name" value="HTH_18"/>
    <property type="match status" value="1"/>
</dbReference>
<dbReference type="Pfam" id="PF07494">
    <property type="entry name" value="Reg_prop"/>
    <property type="match status" value="4"/>
</dbReference>
<evidence type="ECO:0000313" key="18">
    <source>
        <dbReference type="EMBL" id="MVB06436.1"/>
    </source>
</evidence>
<evidence type="ECO:0000259" key="14">
    <source>
        <dbReference type="PROSITE" id="PS01124"/>
    </source>
</evidence>
<dbReference type="Gene3D" id="2.130.10.10">
    <property type="entry name" value="YVTN repeat-like/Quinoprotein amine dehydrogenase"/>
    <property type="match status" value="2"/>
</dbReference>
<evidence type="ECO:0000256" key="7">
    <source>
        <dbReference type="ARBA" id="ARBA00022840"/>
    </source>
</evidence>
<keyword evidence="13" id="KW-0812">Transmembrane</keyword>
<name>A0A7M4D3K2_9BACT</name>
<dbReference type="InterPro" id="IPR018060">
    <property type="entry name" value="HTH_AraC"/>
</dbReference>
<keyword evidence="7" id="KW-0067">ATP-binding</keyword>
<evidence type="ECO:0000259" key="16">
    <source>
        <dbReference type="PROSITE" id="PS50110"/>
    </source>
</evidence>
<dbReference type="PANTHER" id="PTHR43547">
    <property type="entry name" value="TWO-COMPONENT HISTIDINE KINASE"/>
    <property type="match status" value="1"/>
</dbReference>
<evidence type="ECO:0000256" key="11">
    <source>
        <dbReference type="ARBA" id="ARBA00023163"/>
    </source>
</evidence>
<dbReference type="SUPFAM" id="SSF46689">
    <property type="entry name" value="Homeodomain-like"/>
    <property type="match status" value="1"/>
</dbReference>
<dbReference type="PROSITE" id="PS50109">
    <property type="entry name" value="HIS_KIN"/>
    <property type="match status" value="1"/>
</dbReference>
<reference evidence="17 20" key="2">
    <citation type="submission" date="2019-12" db="EMBL/GenBank/DDBJ databases">
        <title>Draft genome sequence of Labilibaculum sp. strain 44 isolated from deep waters of Black Sea.</title>
        <authorList>
            <person name="Yadav S."/>
            <person name="Villanueva L."/>
        </authorList>
    </citation>
    <scope>NUCLEOTIDE SEQUENCE [LARGE SCALE GENOMIC DNA]</scope>
    <source>
        <strain evidence="17 20">44</strain>
    </source>
</reference>
<dbReference type="PROSITE" id="PS00041">
    <property type="entry name" value="HTH_ARAC_FAMILY_1"/>
    <property type="match status" value="1"/>
</dbReference>
<organism evidence="17 20">
    <name type="scientific">Labilibaculum euxinus</name>
    <dbReference type="NCBI Taxonomy" id="2686357"/>
    <lineage>
        <taxon>Bacteria</taxon>
        <taxon>Pseudomonadati</taxon>
        <taxon>Bacteroidota</taxon>
        <taxon>Bacteroidia</taxon>
        <taxon>Marinilabiliales</taxon>
        <taxon>Marinifilaceae</taxon>
        <taxon>Labilibaculum</taxon>
    </lineage>
</organism>
<dbReference type="InterPro" id="IPR004358">
    <property type="entry name" value="Sig_transdc_His_kin-like_C"/>
</dbReference>
<dbReference type="EC" id="2.7.13.3" evidence="2"/>
<dbReference type="CDD" id="cd17574">
    <property type="entry name" value="REC_OmpR"/>
    <property type="match status" value="1"/>
</dbReference>
<keyword evidence="3 12" id="KW-0597">Phosphoprotein</keyword>
<feature type="modified residue" description="4-aspartylphosphate" evidence="12">
    <location>
        <position position="1161"/>
    </location>
</feature>
<evidence type="ECO:0000256" key="4">
    <source>
        <dbReference type="ARBA" id="ARBA00022679"/>
    </source>
</evidence>
<dbReference type="SMART" id="SM00342">
    <property type="entry name" value="HTH_ARAC"/>
    <property type="match status" value="1"/>
</dbReference>
<keyword evidence="9" id="KW-0805">Transcription regulation</keyword>
<keyword evidence="13" id="KW-0472">Membrane</keyword>
<dbReference type="Pfam" id="PF02518">
    <property type="entry name" value="HATPase_c"/>
    <property type="match status" value="1"/>
</dbReference>
<evidence type="ECO:0000259" key="15">
    <source>
        <dbReference type="PROSITE" id="PS50109"/>
    </source>
</evidence>
<evidence type="ECO:0000256" key="2">
    <source>
        <dbReference type="ARBA" id="ARBA00012438"/>
    </source>
</evidence>
<keyword evidence="4" id="KW-0808">Transferase</keyword>
<dbReference type="GO" id="GO:0043565">
    <property type="term" value="F:sequence-specific DNA binding"/>
    <property type="evidence" value="ECO:0007669"/>
    <property type="project" value="InterPro"/>
</dbReference>
<dbReference type="SMART" id="SM00448">
    <property type="entry name" value="REC"/>
    <property type="match status" value="1"/>
</dbReference>
<reference evidence="18 19" key="1">
    <citation type="submission" date="2019-11" db="EMBL/GenBank/DDBJ databases">
        <title>Draft genome sequence of Labilibaculum sp. strain SYP isolated from Black Sea.</title>
        <authorList>
            <person name="Yadav S."/>
            <person name="Villanueva L."/>
        </authorList>
    </citation>
    <scope>NUCLEOTIDE SEQUENCE [LARGE SCALE GENOMIC DNA]</scope>
    <source>
        <strain evidence="18 19">44</strain>
    </source>
</reference>
<dbReference type="SMART" id="SM00388">
    <property type="entry name" value="HisKA"/>
    <property type="match status" value="1"/>
</dbReference>
<dbReference type="OrthoDB" id="9797097at2"/>
<dbReference type="InterPro" id="IPR003661">
    <property type="entry name" value="HisK_dim/P_dom"/>
</dbReference>
<evidence type="ECO:0000256" key="13">
    <source>
        <dbReference type="SAM" id="Phobius"/>
    </source>
</evidence>
<dbReference type="FunFam" id="1.10.287.130:FF:000045">
    <property type="entry name" value="Two-component system sensor histidine kinase/response regulator"/>
    <property type="match status" value="1"/>
</dbReference>
<evidence type="ECO:0000313" key="17">
    <source>
        <dbReference type="EMBL" id="MUP37231.1"/>
    </source>
</evidence>
<dbReference type="PRINTS" id="PR00344">
    <property type="entry name" value="BCTRLSENSOR"/>
</dbReference>
<dbReference type="SUPFAM" id="SSF52172">
    <property type="entry name" value="CheY-like"/>
    <property type="match status" value="1"/>
</dbReference>
<dbReference type="EMBL" id="WOTW01000008">
    <property type="protein sequence ID" value="MUP37231.1"/>
    <property type="molecule type" value="Genomic_DNA"/>
</dbReference>
<dbReference type="InterPro" id="IPR003594">
    <property type="entry name" value="HATPase_dom"/>
</dbReference>
<dbReference type="PANTHER" id="PTHR43547:SF2">
    <property type="entry name" value="HYBRID SIGNAL TRANSDUCTION HISTIDINE KINASE C"/>
    <property type="match status" value="1"/>
</dbReference>
<gene>
    <name evidence="18" type="ORF">DWB62_005340</name>
    <name evidence="17" type="ORF">GNY23_05340</name>
</gene>
<evidence type="ECO:0000256" key="3">
    <source>
        <dbReference type="ARBA" id="ARBA00022553"/>
    </source>
</evidence>
<dbReference type="InterPro" id="IPR009057">
    <property type="entry name" value="Homeodomain-like_sf"/>
</dbReference>
<dbReference type="InterPro" id="IPR011123">
    <property type="entry name" value="Y_Y_Y"/>
</dbReference>
<dbReference type="CDD" id="cd00082">
    <property type="entry name" value="HisKA"/>
    <property type="match status" value="1"/>
</dbReference>
<dbReference type="Pfam" id="PF00072">
    <property type="entry name" value="Response_reg"/>
    <property type="match status" value="1"/>
</dbReference>
<dbReference type="InterPro" id="IPR011110">
    <property type="entry name" value="Reg_prop"/>
</dbReference>
<dbReference type="Pfam" id="PF07495">
    <property type="entry name" value="Y_Y_Y"/>
    <property type="match status" value="1"/>
</dbReference>
<dbReference type="FunFam" id="3.30.565.10:FF:000037">
    <property type="entry name" value="Hybrid sensor histidine kinase/response regulator"/>
    <property type="match status" value="1"/>
</dbReference>
<dbReference type="InterPro" id="IPR013783">
    <property type="entry name" value="Ig-like_fold"/>
</dbReference>
<sequence>MWSDRAFIKIIFICMNRMILIVFAFVCSTLGNLAQADNDFLKFVHYTNVDGLPSSYVKSITQDQDGFIWAATRSSVCRFDGNKFENFQCVDDGKYSDIQSDKIFVLCDTILVCRTIKGKFYQFDFNNEYFKPYEPLNEIMGLEIIVPTGGGAWLCVQQQLKYFDGERGKCINLEDKIKFAALPKDTKIVDVREKNNKIIALTENSIIYVIDKDKRFVKGIDLPPEAKGESFLAFFLDSRNKIWLATSNTGVCRINIENGQYIHFSEEQKGSRHILHNMVHCLAEDSIGRVWMGTENGLCVWSPATEKFTYQQFDLTSPDGINTNPIYNAFKDSSGNIWFGSYFGGINLWCSNSRFFKKWKAGTGKRDLSGNVVSCLVEDQKGDLWIGLEDMGLNKMNISTGEIRKFQSCVEGNGLNFNNLHCLIFESPERLWIGTYTYGINILNTKTGRFEYITTKNHPLLPSDNIYHFLKKGNLIYISTSNGVAVYNTISKSISPFFKDILEGVQIEYMCDAGEYIWLSSFTGVYRYRVQDQTLSKFDKVPFMKGINFVKIDSKRRVWIGDSYEALCYYDEVNDTVVQFNKNNGFPVSWIFSLEEEENGDFWTSSDKGLVKFNPETKKYILFDLDSGIPFEQFNYRASYKDSRGNIYFGGNNGMVSFNESGEEVKSKPLDVVFTEMQLFNKVVVPGVNSPLKKSLNRSSEINLKYKENVFTIGYTALNYENQGKCQYAYYLENFDKSWNYVGNRGFATYTNLSPGNYTLHVKASTDKSEWSDHQRSINIHVKPPFYLSIWGYLIYFFIVCLIFTGIYLVGSRIQKSKAIANLERREKEYAVELNQAKLEFFTNISHEFRTPLSLIIGPLSNMIENENISFSVKQKFIGIEKNVKRLLRLVNELLDFRKVERGKETLQVSKNSINTLLQDLKESFSTTAEMKGVDLILETEGSDSEVWFDYSKMEKVLVNLLSNAFNFTDKGDSIRLTGKVQNEICLDKELKQTLVLSVLDTGHGIESDKLDKIFDRYFQAEDKVKVYSGSGIGLAFVKGLVTLHKGSIVVESKLQEGTKFTISLPVSESDYSDDELTDCCGRRSILEDIEMERDHKSYVLADKSEQIKNSPSILVIDDNLELLEFIRESLQEEYNVTTASSGEEGLARITECTPELIISDVMMPGIDGLELTKRIKTNIETSHIPVILLTAKGGINNKYIGLKTGADLFIEKPFYPHILSQNICNILTTRRNVIERFKKDAFIAPADITHSDSDREFVESLTSLIIENLDQSSMDVSFITKEMGISRSLLHIKLKRITDCSATEFVRTVRLREAVKLISDGKCNISEAAYRTGFSNPAYFSRRFKEFFGKSPRDYFEI</sequence>
<dbReference type="SUPFAM" id="SSF55874">
    <property type="entry name" value="ATPase domain of HSP90 chaperone/DNA topoisomerase II/histidine kinase"/>
    <property type="match status" value="1"/>
</dbReference>
<dbReference type="Gene3D" id="1.10.10.60">
    <property type="entry name" value="Homeodomain-like"/>
    <property type="match status" value="1"/>
</dbReference>
<feature type="domain" description="Response regulatory" evidence="16">
    <location>
        <begin position="1113"/>
        <end position="1228"/>
    </location>
</feature>
<dbReference type="Gene3D" id="3.30.565.10">
    <property type="entry name" value="Histidine kinase-like ATPase, C-terminal domain"/>
    <property type="match status" value="1"/>
</dbReference>